<evidence type="ECO:0000313" key="1">
    <source>
        <dbReference type="EMBL" id="MFC0513495.1"/>
    </source>
</evidence>
<comment type="caution">
    <text evidence="1">The sequence shown here is derived from an EMBL/GenBank/DDBJ whole genome shotgun (WGS) entry which is preliminary data.</text>
</comment>
<keyword evidence="2" id="KW-1185">Reference proteome</keyword>
<dbReference type="InterPro" id="IPR009078">
    <property type="entry name" value="Ferritin-like_SF"/>
</dbReference>
<proteinExistence type="predicted"/>
<dbReference type="RefSeq" id="WP_377021359.1">
    <property type="nucleotide sequence ID" value="NZ_JBHLTS010000015.1"/>
</dbReference>
<gene>
    <name evidence="1" type="ORF">ACFFGT_04760</name>
</gene>
<sequence>MNEPTKDQKDLAPVLEPDQLLNFFTYHLNRIYCAKSHLFERLPELAEQAHFKDLKNAILETWEDIGKQVAWIEEIFTLLDEVPSLKDCDELIGFMEAGFSGIYHKKEETGLRDLSILFYLSVVKSIEMASFQLLQITAVKLPNRQIRQLLKENFDESKSDLSLFVQITARYID</sequence>
<dbReference type="Gene3D" id="1.20.1260.10">
    <property type="match status" value="1"/>
</dbReference>
<evidence type="ECO:0000313" key="2">
    <source>
        <dbReference type="Proteomes" id="UP001589828"/>
    </source>
</evidence>
<protein>
    <submittedName>
        <fullName evidence="1">DUF892 family protein</fullName>
    </submittedName>
</protein>
<dbReference type="InterPro" id="IPR012347">
    <property type="entry name" value="Ferritin-like"/>
</dbReference>
<dbReference type="PANTHER" id="PTHR30565:SF9">
    <property type="entry name" value="PROTEIN YCIF"/>
    <property type="match status" value="1"/>
</dbReference>
<dbReference type="Proteomes" id="UP001589828">
    <property type="component" value="Unassembled WGS sequence"/>
</dbReference>
<name>A0ABV6L184_9SPHI</name>
<organism evidence="1 2">
    <name type="scientific">Mucilaginibacter angelicae</name>
    <dbReference type="NCBI Taxonomy" id="869718"/>
    <lineage>
        <taxon>Bacteria</taxon>
        <taxon>Pseudomonadati</taxon>
        <taxon>Bacteroidota</taxon>
        <taxon>Sphingobacteriia</taxon>
        <taxon>Sphingobacteriales</taxon>
        <taxon>Sphingobacteriaceae</taxon>
        <taxon>Mucilaginibacter</taxon>
    </lineage>
</organism>
<dbReference type="PANTHER" id="PTHR30565">
    <property type="entry name" value="PROTEIN YCIF"/>
    <property type="match status" value="1"/>
</dbReference>
<accession>A0ABV6L184</accession>
<dbReference type="InterPro" id="IPR010287">
    <property type="entry name" value="DUF892_YciF-like"/>
</dbReference>
<dbReference type="SUPFAM" id="SSF47240">
    <property type="entry name" value="Ferritin-like"/>
    <property type="match status" value="1"/>
</dbReference>
<dbReference type="EMBL" id="JBHLTS010000015">
    <property type="protein sequence ID" value="MFC0513495.1"/>
    <property type="molecule type" value="Genomic_DNA"/>
</dbReference>
<reference evidence="1 2" key="1">
    <citation type="submission" date="2024-09" db="EMBL/GenBank/DDBJ databases">
        <authorList>
            <person name="Sun Q."/>
            <person name="Mori K."/>
        </authorList>
    </citation>
    <scope>NUCLEOTIDE SEQUENCE [LARGE SCALE GENOMIC DNA]</scope>
    <source>
        <strain evidence="1 2">NCAIM B.02415</strain>
    </source>
</reference>
<dbReference type="InterPro" id="IPR047114">
    <property type="entry name" value="YciF"/>
</dbReference>
<dbReference type="Pfam" id="PF05974">
    <property type="entry name" value="DUF892"/>
    <property type="match status" value="1"/>
</dbReference>